<evidence type="ECO:0000313" key="1">
    <source>
        <dbReference type="EMBL" id="CAI9117477.1"/>
    </source>
</evidence>
<evidence type="ECO:0000313" key="2">
    <source>
        <dbReference type="Proteomes" id="UP001161247"/>
    </source>
</evidence>
<proteinExistence type="predicted"/>
<protein>
    <submittedName>
        <fullName evidence="1">OLC1v1018877C1</fullName>
    </submittedName>
</protein>
<dbReference type="SUPFAM" id="SSF48168">
    <property type="entry name" value="R1 subunit of ribonucleotide reductase, N-terminal domain"/>
    <property type="match status" value="1"/>
</dbReference>
<dbReference type="Gene3D" id="3.20.70.20">
    <property type="match status" value="1"/>
</dbReference>
<dbReference type="Proteomes" id="UP001161247">
    <property type="component" value="Chromosome 9"/>
</dbReference>
<organism evidence="1 2">
    <name type="scientific">Oldenlandia corymbosa var. corymbosa</name>
    <dbReference type="NCBI Taxonomy" id="529605"/>
    <lineage>
        <taxon>Eukaryota</taxon>
        <taxon>Viridiplantae</taxon>
        <taxon>Streptophyta</taxon>
        <taxon>Embryophyta</taxon>
        <taxon>Tracheophyta</taxon>
        <taxon>Spermatophyta</taxon>
        <taxon>Magnoliopsida</taxon>
        <taxon>eudicotyledons</taxon>
        <taxon>Gunneridae</taxon>
        <taxon>Pentapetalae</taxon>
        <taxon>asterids</taxon>
        <taxon>lamiids</taxon>
        <taxon>Gentianales</taxon>
        <taxon>Rubiaceae</taxon>
        <taxon>Rubioideae</taxon>
        <taxon>Spermacoceae</taxon>
        <taxon>Hedyotis-Oldenlandia complex</taxon>
        <taxon>Oldenlandia</taxon>
    </lineage>
</organism>
<sequence>MTANHPEYTCLAARFAVLNLNKNTQKPFSETVKDLYSHVNERSGLKAPLIADDVYEIIMKQASRLDSELIYDRDFDYNYFGFKTLEFPPIATLIFGRSRNPVQGDKRWVELWPKISGFWS</sequence>
<dbReference type="AlphaFoldDB" id="A0AAV1ECM3"/>
<dbReference type="PANTHER" id="PTHR11573">
    <property type="entry name" value="RIBONUCLEOSIDE-DIPHOSPHATE REDUCTASE LARGE CHAIN"/>
    <property type="match status" value="1"/>
</dbReference>
<dbReference type="PANTHER" id="PTHR11573:SF6">
    <property type="entry name" value="RIBONUCLEOSIDE-DIPHOSPHATE REDUCTASE LARGE SUBUNIT"/>
    <property type="match status" value="1"/>
</dbReference>
<name>A0AAV1ECM3_OLDCO</name>
<dbReference type="GO" id="GO:0005524">
    <property type="term" value="F:ATP binding"/>
    <property type="evidence" value="ECO:0007669"/>
    <property type="project" value="TreeGrafter"/>
</dbReference>
<gene>
    <name evidence="1" type="ORF">OLC1_LOCUS23531</name>
</gene>
<dbReference type="GO" id="GO:0005971">
    <property type="term" value="C:ribonucleoside-diphosphate reductase complex"/>
    <property type="evidence" value="ECO:0007669"/>
    <property type="project" value="TreeGrafter"/>
</dbReference>
<dbReference type="GO" id="GO:0004748">
    <property type="term" value="F:ribonucleoside-diphosphate reductase activity, thioredoxin disulfide as acceptor"/>
    <property type="evidence" value="ECO:0007669"/>
    <property type="project" value="TreeGrafter"/>
</dbReference>
<keyword evidence="2" id="KW-1185">Reference proteome</keyword>
<dbReference type="InterPro" id="IPR039718">
    <property type="entry name" value="Rrm1"/>
</dbReference>
<dbReference type="EMBL" id="OX459126">
    <property type="protein sequence ID" value="CAI9117477.1"/>
    <property type="molecule type" value="Genomic_DNA"/>
</dbReference>
<accession>A0AAV1ECM3</accession>
<dbReference type="InterPro" id="IPR008926">
    <property type="entry name" value="RNR_R1-su_N"/>
</dbReference>
<dbReference type="GO" id="GO:0009263">
    <property type="term" value="P:deoxyribonucleotide biosynthetic process"/>
    <property type="evidence" value="ECO:0007669"/>
    <property type="project" value="TreeGrafter"/>
</dbReference>
<reference evidence="1" key="1">
    <citation type="submission" date="2023-03" db="EMBL/GenBank/DDBJ databases">
        <authorList>
            <person name="Julca I."/>
        </authorList>
    </citation>
    <scope>NUCLEOTIDE SEQUENCE</scope>
</reference>